<dbReference type="EMBL" id="JASCTH010000051">
    <property type="protein sequence ID" value="MDI6105699.1"/>
    <property type="molecule type" value="Genomic_DNA"/>
</dbReference>
<reference evidence="1 2" key="1">
    <citation type="submission" date="2023-05" db="EMBL/GenBank/DDBJ databases">
        <title>Actinoplanes sp. NEAU-A12 genome sequencing.</title>
        <authorList>
            <person name="Wang Z.-S."/>
        </authorList>
    </citation>
    <scope>NUCLEOTIDE SEQUENCE [LARGE SCALE GENOMIC DNA]</scope>
    <source>
        <strain evidence="1 2">NEAU-A12</strain>
    </source>
</reference>
<dbReference type="RefSeq" id="WP_282767167.1">
    <property type="nucleotide sequence ID" value="NZ_JASCTH010000051.1"/>
</dbReference>
<dbReference type="Proteomes" id="UP001241758">
    <property type="component" value="Unassembled WGS sequence"/>
</dbReference>
<accession>A0ABT6X136</accession>
<organism evidence="1 2">
    <name type="scientific">Actinoplanes sandaracinus</name>
    <dbReference type="NCBI Taxonomy" id="3045177"/>
    <lineage>
        <taxon>Bacteria</taxon>
        <taxon>Bacillati</taxon>
        <taxon>Actinomycetota</taxon>
        <taxon>Actinomycetes</taxon>
        <taxon>Micromonosporales</taxon>
        <taxon>Micromonosporaceae</taxon>
        <taxon>Actinoplanes</taxon>
    </lineage>
</organism>
<proteinExistence type="predicted"/>
<name>A0ABT6X136_9ACTN</name>
<evidence type="ECO:0000313" key="1">
    <source>
        <dbReference type="EMBL" id="MDI6105699.1"/>
    </source>
</evidence>
<gene>
    <name evidence="1" type="ORF">QLQ12_44680</name>
</gene>
<evidence type="ECO:0008006" key="3">
    <source>
        <dbReference type="Google" id="ProtNLM"/>
    </source>
</evidence>
<evidence type="ECO:0000313" key="2">
    <source>
        <dbReference type="Proteomes" id="UP001241758"/>
    </source>
</evidence>
<sequence length="175" mass="19638">MARFGIQDYEPDWLNGRDSITAAHGRRLTALAGRTLQHVWLVWDLDADKWFEDAPVLLDFGDERVGIDHQKFDDLCITWNTVDPTRAIEDPSDEDPFNLAWRPEPTPQLAELAGLTLNRVALLEWAGADDDMANGSVAIGLDLASTWLTIFNALDENGLAFGPPDSSYRRHHLNL</sequence>
<comment type="caution">
    <text evidence="1">The sequence shown here is derived from an EMBL/GenBank/DDBJ whole genome shotgun (WGS) entry which is preliminary data.</text>
</comment>
<protein>
    <recommendedName>
        <fullName evidence="3">DUF402 domain-containing protein</fullName>
    </recommendedName>
</protein>
<keyword evidence="2" id="KW-1185">Reference proteome</keyword>